<gene>
    <name evidence="5" type="ORF">HAKA00212_LOCUS20101</name>
</gene>
<dbReference type="SUPFAM" id="SSF56112">
    <property type="entry name" value="Protein kinase-like (PK-like)"/>
    <property type="match status" value="1"/>
</dbReference>
<dbReference type="GO" id="GO:0005524">
    <property type="term" value="F:ATP binding"/>
    <property type="evidence" value="ECO:0007669"/>
    <property type="project" value="InterPro"/>
</dbReference>
<evidence type="ECO:0000256" key="3">
    <source>
        <dbReference type="SAM" id="SignalP"/>
    </source>
</evidence>
<dbReference type="PANTHER" id="PTHR24362">
    <property type="entry name" value="SERINE/THREONINE-PROTEIN KINASE NEK"/>
    <property type="match status" value="1"/>
</dbReference>
<protein>
    <recommendedName>
        <fullName evidence="4">Protein kinase domain-containing protein</fullName>
    </recommendedName>
</protein>
<dbReference type="GO" id="GO:0004672">
    <property type="term" value="F:protein kinase activity"/>
    <property type="evidence" value="ECO:0007669"/>
    <property type="project" value="InterPro"/>
</dbReference>
<dbReference type="EMBL" id="HBIU01044638">
    <property type="protein sequence ID" value="CAE0641273.1"/>
    <property type="molecule type" value="Transcribed_RNA"/>
</dbReference>
<feature type="domain" description="Protein kinase" evidence="4">
    <location>
        <begin position="121"/>
        <end position="403"/>
    </location>
</feature>
<organism evidence="5">
    <name type="scientific">Heterosigma akashiwo</name>
    <name type="common">Chromophytic alga</name>
    <name type="synonym">Heterosigma carterae</name>
    <dbReference type="NCBI Taxonomy" id="2829"/>
    <lineage>
        <taxon>Eukaryota</taxon>
        <taxon>Sar</taxon>
        <taxon>Stramenopiles</taxon>
        <taxon>Ochrophyta</taxon>
        <taxon>Raphidophyceae</taxon>
        <taxon>Chattonellales</taxon>
        <taxon>Chattonellaceae</taxon>
        <taxon>Heterosigma</taxon>
    </lineage>
</organism>
<accession>A0A6V3BQF4</accession>
<keyword evidence="3" id="KW-0732">Signal</keyword>
<evidence type="ECO:0000256" key="1">
    <source>
        <dbReference type="SAM" id="Coils"/>
    </source>
</evidence>
<keyword evidence="1" id="KW-0175">Coiled coil</keyword>
<dbReference type="InterPro" id="IPR000719">
    <property type="entry name" value="Prot_kinase_dom"/>
</dbReference>
<keyword evidence="2" id="KW-0472">Membrane</keyword>
<keyword evidence="2" id="KW-1133">Transmembrane helix</keyword>
<keyword evidence="2" id="KW-0812">Transmembrane</keyword>
<dbReference type="PROSITE" id="PS50011">
    <property type="entry name" value="PROTEIN_KINASE_DOM"/>
    <property type="match status" value="1"/>
</dbReference>
<feature type="transmembrane region" description="Helical" evidence="2">
    <location>
        <begin position="402"/>
        <end position="422"/>
    </location>
</feature>
<proteinExistence type="predicted"/>
<reference evidence="5" key="1">
    <citation type="submission" date="2021-01" db="EMBL/GenBank/DDBJ databases">
        <authorList>
            <person name="Corre E."/>
            <person name="Pelletier E."/>
            <person name="Niang G."/>
            <person name="Scheremetjew M."/>
            <person name="Finn R."/>
            <person name="Kale V."/>
            <person name="Holt S."/>
            <person name="Cochrane G."/>
            <person name="Meng A."/>
            <person name="Brown T."/>
            <person name="Cohen L."/>
        </authorList>
    </citation>
    <scope>NUCLEOTIDE SEQUENCE</scope>
    <source>
        <strain evidence="5">CCMP3107</strain>
    </source>
</reference>
<evidence type="ECO:0000259" key="4">
    <source>
        <dbReference type="PROSITE" id="PS50011"/>
    </source>
</evidence>
<dbReference type="AlphaFoldDB" id="A0A6V3BQF4"/>
<feature type="signal peptide" evidence="3">
    <location>
        <begin position="1"/>
        <end position="17"/>
    </location>
</feature>
<dbReference type="Gene3D" id="1.10.510.10">
    <property type="entry name" value="Transferase(Phosphotransferase) domain 1"/>
    <property type="match status" value="1"/>
</dbReference>
<evidence type="ECO:0000313" key="5">
    <source>
        <dbReference type="EMBL" id="CAE0641273.1"/>
    </source>
</evidence>
<dbReference type="PANTHER" id="PTHR24362:SF309">
    <property type="entry name" value="PROTEIN KINASE DOMAIN-CONTAINING PROTEIN"/>
    <property type="match status" value="1"/>
</dbReference>
<dbReference type="InterPro" id="IPR011009">
    <property type="entry name" value="Kinase-like_dom_sf"/>
</dbReference>
<sequence>MKLSICLFLFCIGGANGFFQQLSHPTRCMPSMILGGFGKKSPEAPDGVALSSSDRKWVEDTAVKYNAGSLTASAFVKQADRKIEKYPVAIQFAAEVVKDKKRKDQLLQTLEEYERKNNKNFRTAGIAADTIIGERYQIQASGTSKSSGKSRILNAVDITKPKSPSLKAKVSKDQPFIQREADNMKKLRKTEGGGQSKLFVDFYNVMYDFDGKGNHAIVMESGSTDLEDYVESKGPIRGSELRKIAIQVARILSAFHKAGLVWTDCKLDNLCFFSKGYGAPTVKAIDLESAVPKGQKLVSFSPEVCPPYAGRSVGSFAATYEYDSWALGMILYHLYTGQSVFKGFVRSQMIKRVKDAGNGVSSLPIDLNKINDKSLKSLLEILLEQNPEKVQPVTKLLRSHPYLSIPAIFSVGPSLAIFITFASSLQWYMLQTGIVDPSWLAQFTESVGVPTNWLAAAAQAVSMP</sequence>
<feature type="chain" id="PRO_5030161046" description="Protein kinase domain-containing protein" evidence="3">
    <location>
        <begin position="18"/>
        <end position="464"/>
    </location>
</feature>
<name>A0A6V3BQF4_HETAK</name>
<dbReference type="Pfam" id="PF00069">
    <property type="entry name" value="Pkinase"/>
    <property type="match status" value="1"/>
</dbReference>
<dbReference type="SMART" id="SM00220">
    <property type="entry name" value="S_TKc"/>
    <property type="match status" value="1"/>
</dbReference>
<evidence type="ECO:0000256" key="2">
    <source>
        <dbReference type="SAM" id="Phobius"/>
    </source>
</evidence>
<feature type="coiled-coil region" evidence="1">
    <location>
        <begin position="96"/>
        <end position="123"/>
    </location>
</feature>